<comment type="similarity">
    <text evidence="1">Belongs to the COQ10 family.</text>
</comment>
<comment type="function">
    <text evidence="3">Required for the function of coenzyme Q in the respiratory chain. May serve as a chaperone or may be involved in the transport of Q6 from its site of synthesis to the catalytic sites of the respiratory complexes.</text>
</comment>
<proteinExistence type="inferred from homology"/>
<evidence type="ECO:0000256" key="1">
    <source>
        <dbReference type="ARBA" id="ARBA00006885"/>
    </source>
</evidence>
<evidence type="ECO:0000259" key="4">
    <source>
        <dbReference type="Pfam" id="PF03364"/>
    </source>
</evidence>
<dbReference type="InterPro" id="IPR023393">
    <property type="entry name" value="START-like_dom_sf"/>
</dbReference>
<evidence type="ECO:0000256" key="3">
    <source>
        <dbReference type="ARBA" id="ARBA00024947"/>
    </source>
</evidence>
<dbReference type="InterPro" id="IPR044996">
    <property type="entry name" value="COQ10-like"/>
</dbReference>
<comment type="subunit">
    <text evidence="2">Interacts with coenzyme Q.</text>
</comment>
<dbReference type="GO" id="GO:0048039">
    <property type="term" value="F:ubiquinone binding"/>
    <property type="evidence" value="ECO:0007669"/>
    <property type="project" value="EnsemblFungi"/>
</dbReference>
<evidence type="ECO:0000313" key="5">
    <source>
        <dbReference type="EMBL" id="ODV94416.1"/>
    </source>
</evidence>
<dbReference type="AlphaFoldDB" id="A0A1E4TRQ0"/>
<dbReference type="Gene3D" id="3.30.530.20">
    <property type="match status" value="1"/>
</dbReference>
<name>A0A1E4TRQ0_PACTA</name>
<dbReference type="STRING" id="669874.A0A1E4TRQ0"/>
<dbReference type="PANTHER" id="PTHR12901">
    <property type="entry name" value="SPERM PROTEIN HOMOLOG"/>
    <property type="match status" value="1"/>
</dbReference>
<dbReference type="InterPro" id="IPR005031">
    <property type="entry name" value="COQ10_START"/>
</dbReference>
<accession>A0A1E4TRQ0</accession>
<dbReference type="EMBL" id="KV454016">
    <property type="protein sequence ID" value="ODV94416.1"/>
    <property type="molecule type" value="Genomic_DNA"/>
</dbReference>
<protein>
    <recommendedName>
        <fullName evidence="4">Coenzyme Q-binding protein COQ10 START domain-containing protein</fullName>
    </recommendedName>
</protein>
<dbReference type="GO" id="GO:0006744">
    <property type="term" value="P:ubiquinone biosynthetic process"/>
    <property type="evidence" value="ECO:0007669"/>
    <property type="project" value="EnsemblFungi"/>
</dbReference>
<dbReference type="GO" id="GO:0045333">
    <property type="term" value="P:cellular respiration"/>
    <property type="evidence" value="ECO:0007669"/>
    <property type="project" value="InterPro"/>
</dbReference>
<dbReference type="PANTHER" id="PTHR12901:SF10">
    <property type="entry name" value="COENZYME Q-BINDING PROTEIN COQ10, MITOCHONDRIAL"/>
    <property type="match status" value="1"/>
</dbReference>
<dbReference type="OrthoDB" id="292693at2759"/>
<evidence type="ECO:0000256" key="2">
    <source>
        <dbReference type="ARBA" id="ARBA00011814"/>
    </source>
</evidence>
<feature type="domain" description="Coenzyme Q-binding protein COQ10 START" evidence="4">
    <location>
        <begin position="41"/>
        <end position="170"/>
    </location>
</feature>
<dbReference type="CDD" id="cd07813">
    <property type="entry name" value="COQ10p_like"/>
    <property type="match status" value="1"/>
</dbReference>
<gene>
    <name evidence="5" type="ORF">PACTADRAFT_45148</name>
</gene>
<keyword evidence="6" id="KW-1185">Reference proteome</keyword>
<dbReference type="Pfam" id="PF03364">
    <property type="entry name" value="Polyketide_cyc"/>
    <property type="match status" value="1"/>
</dbReference>
<dbReference type="SUPFAM" id="SSF55961">
    <property type="entry name" value="Bet v1-like"/>
    <property type="match status" value="1"/>
</dbReference>
<reference evidence="6" key="1">
    <citation type="submission" date="2016-05" db="EMBL/GenBank/DDBJ databases">
        <title>Comparative genomics of biotechnologically important yeasts.</title>
        <authorList>
            <consortium name="DOE Joint Genome Institute"/>
            <person name="Riley R."/>
            <person name="Haridas S."/>
            <person name="Wolfe K.H."/>
            <person name="Lopes M.R."/>
            <person name="Hittinger C.T."/>
            <person name="Goker M."/>
            <person name="Salamov A."/>
            <person name="Wisecaver J."/>
            <person name="Long T.M."/>
            <person name="Aerts A.L."/>
            <person name="Barry K."/>
            <person name="Choi C."/>
            <person name="Clum A."/>
            <person name="Coughlan A.Y."/>
            <person name="Deshpande S."/>
            <person name="Douglass A.P."/>
            <person name="Hanson S.J."/>
            <person name="Klenk H.-P."/>
            <person name="Labutti K."/>
            <person name="Lapidus A."/>
            <person name="Lindquist E."/>
            <person name="Lipzen A."/>
            <person name="Meier-Kolthoff J.P."/>
            <person name="Ohm R.A."/>
            <person name="Otillar R.P."/>
            <person name="Pangilinan J."/>
            <person name="Peng Y."/>
            <person name="Rokas A."/>
            <person name="Rosa C.A."/>
            <person name="Scheuner C."/>
            <person name="Sibirny A.A."/>
            <person name="Slot J.C."/>
            <person name="Stielow J.B."/>
            <person name="Sun H."/>
            <person name="Kurtzman C.P."/>
            <person name="Blackwell M."/>
            <person name="Grigoriev I.V."/>
            <person name="Jeffries T.W."/>
        </authorList>
    </citation>
    <scope>NUCLEOTIDE SEQUENCE [LARGE SCALE GENOMIC DNA]</scope>
    <source>
        <strain evidence="6">NRRL Y-2460</strain>
    </source>
</reference>
<dbReference type="Proteomes" id="UP000094236">
    <property type="component" value="Unassembled WGS sequence"/>
</dbReference>
<organism evidence="5 6">
    <name type="scientific">Pachysolen tannophilus NRRL Y-2460</name>
    <dbReference type="NCBI Taxonomy" id="669874"/>
    <lineage>
        <taxon>Eukaryota</taxon>
        <taxon>Fungi</taxon>
        <taxon>Dikarya</taxon>
        <taxon>Ascomycota</taxon>
        <taxon>Saccharomycotina</taxon>
        <taxon>Pichiomycetes</taxon>
        <taxon>Pachysolenaceae</taxon>
        <taxon>Pachysolen</taxon>
    </lineage>
</organism>
<dbReference type="GO" id="GO:0140104">
    <property type="term" value="F:molecular carrier activity"/>
    <property type="evidence" value="ECO:0007669"/>
    <property type="project" value="EnsemblFungi"/>
</dbReference>
<evidence type="ECO:0000313" key="6">
    <source>
        <dbReference type="Proteomes" id="UP000094236"/>
    </source>
</evidence>
<sequence>MIKSSISRSLQCCSRRSFISIPNLSADSCGHQKYVINKRLNHPVKLMYEIISQVDKYEDFIPYCTNSFIEEKDPVTGQPSRAGLRVGFKQFDERFVCDLKCVVEKQVIAQSVTHSLFNHLYSEWNINPLKSDKQCEIQLILKYDFKNNLYNKISSLFASKISQIMLKAFEQRAIDIRKNNSLSQKL</sequence>
<dbReference type="GO" id="GO:0005743">
    <property type="term" value="C:mitochondrial inner membrane"/>
    <property type="evidence" value="ECO:0007669"/>
    <property type="project" value="EnsemblFungi"/>
</dbReference>